<evidence type="ECO:0000313" key="8">
    <source>
        <dbReference type="EMBL" id="AHH15582.1"/>
    </source>
</evidence>
<evidence type="ECO:0000256" key="5">
    <source>
        <dbReference type="ARBA" id="ARBA00023284"/>
    </source>
</evidence>
<evidence type="ECO:0000256" key="6">
    <source>
        <dbReference type="SAM" id="Phobius"/>
    </source>
</evidence>
<dbReference type="SUPFAM" id="SSF52833">
    <property type="entry name" value="Thioredoxin-like"/>
    <property type="match status" value="1"/>
</dbReference>
<evidence type="ECO:0000313" key="9">
    <source>
        <dbReference type="Proteomes" id="UP000019150"/>
    </source>
</evidence>
<dbReference type="PATRIC" id="fig|1415166.3.peg.784"/>
<dbReference type="PANTHER" id="PTHR13887:SF14">
    <property type="entry name" value="DISULFIDE BOND FORMATION PROTEIN D"/>
    <property type="match status" value="1"/>
</dbReference>
<evidence type="ECO:0000259" key="7">
    <source>
        <dbReference type="Pfam" id="PF13462"/>
    </source>
</evidence>
<dbReference type="InterPro" id="IPR012336">
    <property type="entry name" value="Thioredoxin-like_fold"/>
</dbReference>
<dbReference type="InterPro" id="IPR036249">
    <property type="entry name" value="Thioredoxin-like_sf"/>
</dbReference>
<dbReference type="STRING" id="1415166.NONO_c07740"/>
<feature type="domain" description="Thioredoxin-like fold" evidence="7">
    <location>
        <begin position="71"/>
        <end position="230"/>
    </location>
</feature>
<dbReference type="Pfam" id="PF13462">
    <property type="entry name" value="Thioredoxin_4"/>
    <property type="match status" value="1"/>
</dbReference>
<dbReference type="eggNOG" id="COG1651">
    <property type="taxonomic scope" value="Bacteria"/>
</dbReference>
<keyword evidence="3" id="KW-0560">Oxidoreductase</keyword>
<keyword evidence="5" id="KW-0676">Redox-active center</keyword>
<name>W5T8P7_9NOCA</name>
<sequence length="247" mass="25672">MSTEPGGWQPPPSPQPRNRLTVIVPIALVVALAIATGIGLVAREAFAKEVPGTAMAAAGASSAKNVLDDGAVRIGDPKAKVTVRVVMDLQCPACKMFEAANGSVLEAAVRDHTAAVEYSVITFLDRASSTQYSSRAGNASFCVANSGTEHYQAWLATMFAKQPEEGGDGLTDDQLIQIAKSAGYTDDAVAQCIIDRSYDNYLRTKTKAVLASGVNSTPTVTIDGQKVTSSTALMTPGGLAPLLPKAS</sequence>
<dbReference type="Proteomes" id="UP000019150">
    <property type="component" value="Chromosome"/>
</dbReference>
<keyword evidence="6" id="KW-1133">Transmembrane helix</keyword>
<keyword evidence="2" id="KW-0732">Signal</keyword>
<accession>W5T8P7</accession>
<keyword evidence="6" id="KW-0472">Membrane</keyword>
<dbReference type="OrthoDB" id="117402at2"/>
<keyword evidence="9" id="KW-1185">Reference proteome</keyword>
<dbReference type="HOGENOM" id="CLU_000288_47_3_11"/>
<evidence type="ECO:0000256" key="2">
    <source>
        <dbReference type="ARBA" id="ARBA00022729"/>
    </source>
</evidence>
<gene>
    <name evidence="8" type="ORF">NONO_c07740</name>
</gene>
<comment type="similarity">
    <text evidence="1">Belongs to the thioredoxin family. DsbA subfamily.</text>
</comment>
<organism evidence="8 9">
    <name type="scientific">Nocardia nova SH22a</name>
    <dbReference type="NCBI Taxonomy" id="1415166"/>
    <lineage>
        <taxon>Bacteria</taxon>
        <taxon>Bacillati</taxon>
        <taxon>Actinomycetota</taxon>
        <taxon>Actinomycetes</taxon>
        <taxon>Mycobacteriales</taxon>
        <taxon>Nocardiaceae</taxon>
        <taxon>Nocardia</taxon>
    </lineage>
</organism>
<evidence type="ECO:0000256" key="3">
    <source>
        <dbReference type="ARBA" id="ARBA00023002"/>
    </source>
</evidence>
<evidence type="ECO:0000256" key="1">
    <source>
        <dbReference type="ARBA" id="ARBA00005791"/>
    </source>
</evidence>
<keyword evidence="6" id="KW-0812">Transmembrane</keyword>
<proteinExistence type="inferred from homology"/>
<dbReference type="RefSeq" id="WP_025347106.1">
    <property type="nucleotide sequence ID" value="NZ_CP006850.1"/>
</dbReference>
<dbReference type="AlphaFoldDB" id="W5T8P7"/>
<dbReference type="PANTHER" id="PTHR13887">
    <property type="entry name" value="GLUTATHIONE S-TRANSFERASE KAPPA"/>
    <property type="match status" value="1"/>
</dbReference>
<dbReference type="GO" id="GO:0016491">
    <property type="term" value="F:oxidoreductase activity"/>
    <property type="evidence" value="ECO:0007669"/>
    <property type="project" value="UniProtKB-KW"/>
</dbReference>
<protein>
    <submittedName>
        <fullName evidence="8">Thioredoxin domain-containing protein</fullName>
    </submittedName>
</protein>
<evidence type="ECO:0000256" key="4">
    <source>
        <dbReference type="ARBA" id="ARBA00023157"/>
    </source>
</evidence>
<feature type="transmembrane region" description="Helical" evidence="6">
    <location>
        <begin position="20"/>
        <end position="42"/>
    </location>
</feature>
<dbReference type="EMBL" id="CP006850">
    <property type="protein sequence ID" value="AHH15582.1"/>
    <property type="molecule type" value="Genomic_DNA"/>
</dbReference>
<reference evidence="8 9" key="1">
    <citation type="journal article" date="2014" name="Appl. Environ. Microbiol.">
        <title>Insights into the Microbial Degradation of Rubber and Gutta-Percha by Analysis of the Complete Genome of Nocardia nova SH22a.</title>
        <authorList>
            <person name="Luo Q."/>
            <person name="Hiessl S."/>
            <person name="Poehlein A."/>
            <person name="Daniel R."/>
            <person name="Steinbuchel A."/>
        </authorList>
    </citation>
    <scope>NUCLEOTIDE SEQUENCE [LARGE SCALE GENOMIC DNA]</scope>
    <source>
        <strain evidence="8">SH22a</strain>
    </source>
</reference>
<dbReference type="KEGG" id="nno:NONO_c07740"/>
<keyword evidence="4" id="KW-1015">Disulfide bond</keyword>
<dbReference type="Gene3D" id="3.40.30.10">
    <property type="entry name" value="Glutaredoxin"/>
    <property type="match status" value="1"/>
</dbReference>